<dbReference type="PANTHER" id="PTHR35333:SF3">
    <property type="entry name" value="BETA-LACTAMASE-TYPE TRANSPEPTIDASE FOLD CONTAINING PROTEIN"/>
    <property type="match status" value="1"/>
</dbReference>
<evidence type="ECO:0000313" key="2">
    <source>
        <dbReference type="EMBL" id="KZM73207.1"/>
    </source>
</evidence>
<dbReference type="AlphaFoldDB" id="A0A164MB82"/>
<dbReference type="EMBL" id="LWGR01000007">
    <property type="protein sequence ID" value="KZM73207.1"/>
    <property type="molecule type" value="Genomic_DNA"/>
</dbReference>
<organism evidence="2 3">
    <name type="scientific">Nocardia terpenica</name>
    <dbReference type="NCBI Taxonomy" id="455432"/>
    <lineage>
        <taxon>Bacteria</taxon>
        <taxon>Bacillati</taxon>
        <taxon>Actinomycetota</taxon>
        <taxon>Actinomycetes</taxon>
        <taxon>Mycobacteriales</taxon>
        <taxon>Nocardiaceae</taxon>
        <taxon>Nocardia</taxon>
    </lineage>
</organism>
<dbReference type="InterPro" id="IPR000871">
    <property type="entry name" value="Beta-lactam_class-A"/>
</dbReference>
<keyword evidence="3" id="KW-1185">Reference proteome</keyword>
<evidence type="ECO:0000259" key="1">
    <source>
        <dbReference type="Pfam" id="PF13354"/>
    </source>
</evidence>
<sequence length="246" mass="26918">MLSICAVRRDESPFYAINSEVAHDAASTVKAAVLAALYRGDTDLDALVSVHDRFASAVPGRWFHNRPDADSDPAPWRRLGGRATVRWLATRMITHSSNLATNLCVEHIGLTAIARVLRDTGATGTRMERLIDDHPAREAGTTNEVTAAGLAQLLLEMRPDELEVLERNAFRDDLPAGLPHRTRIAFKNGWFHGVRHSGALVFPTDAPPYALAVCYTGPLANGRAVGDPASRLLARISAQVWDLRRN</sequence>
<dbReference type="InterPro" id="IPR012338">
    <property type="entry name" value="Beta-lactam/transpept-like"/>
</dbReference>
<name>A0A164MB82_9NOCA</name>
<accession>A0A164MB82</accession>
<dbReference type="STRING" id="455432.AWN90_31485"/>
<dbReference type="PANTHER" id="PTHR35333">
    <property type="entry name" value="BETA-LACTAMASE"/>
    <property type="match status" value="1"/>
</dbReference>
<protein>
    <submittedName>
        <fullName evidence="2">Serine hydrolase</fullName>
    </submittedName>
</protein>
<dbReference type="InterPro" id="IPR045155">
    <property type="entry name" value="Beta-lactam_cat"/>
</dbReference>
<dbReference type="Pfam" id="PF13354">
    <property type="entry name" value="Beta-lactamase2"/>
    <property type="match status" value="1"/>
</dbReference>
<dbReference type="GO" id="GO:0046677">
    <property type="term" value="P:response to antibiotic"/>
    <property type="evidence" value="ECO:0007669"/>
    <property type="project" value="InterPro"/>
</dbReference>
<dbReference type="Proteomes" id="UP000076512">
    <property type="component" value="Unassembled WGS sequence"/>
</dbReference>
<dbReference type="RefSeq" id="WP_067595984.1">
    <property type="nucleotide sequence ID" value="NZ_JABMCZ010000004.1"/>
</dbReference>
<dbReference type="SUPFAM" id="SSF56601">
    <property type="entry name" value="beta-lactamase/transpeptidase-like"/>
    <property type="match status" value="1"/>
</dbReference>
<dbReference type="GO" id="GO:0030655">
    <property type="term" value="P:beta-lactam antibiotic catabolic process"/>
    <property type="evidence" value="ECO:0007669"/>
    <property type="project" value="InterPro"/>
</dbReference>
<reference evidence="2 3" key="1">
    <citation type="submission" date="2016-04" db="EMBL/GenBank/DDBJ databases">
        <authorList>
            <person name="Evans L.H."/>
            <person name="Alamgir A."/>
            <person name="Owens N."/>
            <person name="Weber N.D."/>
            <person name="Virtaneva K."/>
            <person name="Barbian K."/>
            <person name="Babar A."/>
            <person name="Rosenke K."/>
        </authorList>
    </citation>
    <scope>NUCLEOTIDE SEQUENCE [LARGE SCALE GENOMIC DNA]</scope>
    <source>
        <strain evidence="2 3">IFM 0406</strain>
    </source>
</reference>
<comment type="caution">
    <text evidence="2">The sequence shown here is derived from an EMBL/GenBank/DDBJ whole genome shotgun (WGS) entry which is preliminary data.</text>
</comment>
<dbReference type="OrthoDB" id="9775096at2"/>
<dbReference type="GO" id="GO:0008800">
    <property type="term" value="F:beta-lactamase activity"/>
    <property type="evidence" value="ECO:0007669"/>
    <property type="project" value="InterPro"/>
</dbReference>
<keyword evidence="2" id="KW-0378">Hydrolase</keyword>
<proteinExistence type="predicted"/>
<evidence type="ECO:0000313" key="3">
    <source>
        <dbReference type="Proteomes" id="UP000076512"/>
    </source>
</evidence>
<dbReference type="Gene3D" id="3.40.710.10">
    <property type="entry name" value="DD-peptidase/beta-lactamase superfamily"/>
    <property type="match status" value="1"/>
</dbReference>
<gene>
    <name evidence="2" type="ORF">AWN90_31485</name>
</gene>
<feature type="domain" description="Beta-lactamase class A catalytic" evidence="1">
    <location>
        <begin position="13"/>
        <end position="214"/>
    </location>
</feature>